<evidence type="ECO:0000313" key="2">
    <source>
        <dbReference type="Proteomes" id="UP000322553"/>
    </source>
</evidence>
<sequence length="94" mass="10219">MTTYLSNAIANSTSLEQVVEYVNEGTCEGMEGIEFSSDMLAGQYAWSAAKEGCDDEITEESIEGQLEFLREAGGVFNEQIAVEHAMKIIAADTE</sequence>
<dbReference type="RefSeq" id="WP_070977207.1">
    <property type="nucleotide sequence ID" value="NZ_CP043420.1"/>
</dbReference>
<organism evidence="1 2">
    <name type="scientific">Kushneria phosphatilytica</name>
    <dbReference type="NCBI Taxonomy" id="657387"/>
    <lineage>
        <taxon>Bacteria</taxon>
        <taxon>Pseudomonadati</taxon>
        <taxon>Pseudomonadota</taxon>
        <taxon>Gammaproteobacteria</taxon>
        <taxon>Oceanospirillales</taxon>
        <taxon>Halomonadaceae</taxon>
        <taxon>Kushneria</taxon>
    </lineage>
</organism>
<proteinExistence type="predicted"/>
<reference evidence="1 2" key="1">
    <citation type="submission" date="2019-08" db="EMBL/GenBank/DDBJ databases">
        <title>Complete genome sequence of Kushneria sp. YCWA18, a halophilic phosphate-solubilizing bacterium isolated from Daqiao saltern in China.</title>
        <authorList>
            <person name="Du G.-X."/>
            <person name="Qu L.-Y."/>
        </authorList>
    </citation>
    <scope>NUCLEOTIDE SEQUENCE [LARGE SCALE GENOMIC DNA]</scope>
    <source>
        <strain evidence="1 2">YCWA18</strain>
    </source>
</reference>
<dbReference type="CDD" id="cd22257">
    <property type="entry name" value="AcrIF6-like"/>
    <property type="match status" value="1"/>
</dbReference>
<name>A0A1S1NXQ1_9GAMM</name>
<dbReference type="KEGG" id="kuy:FY550_06980"/>
<evidence type="ECO:0000313" key="1">
    <source>
        <dbReference type="EMBL" id="QEL10897.1"/>
    </source>
</evidence>
<accession>A0A1S1NXQ1</accession>
<dbReference type="Proteomes" id="UP000322553">
    <property type="component" value="Chromosome"/>
</dbReference>
<keyword evidence="2" id="KW-1185">Reference proteome</keyword>
<gene>
    <name evidence="1" type="ORF">FY550_06980</name>
</gene>
<dbReference type="EMBL" id="CP043420">
    <property type="protein sequence ID" value="QEL10897.1"/>
    <property type="molecule type" value="Genomic_DNA"/>
</dbReference>
<dbReference type="OrthoDB" id="9913952at2"/>
<dbReference type="AlphaFoldDB" id="A0A1S1NXQ1"/>
<protein>
    <submittedName>
        <fullName evidence="1">Uncharacterized protein</fullName>
    </submittedName>
</protein>